<evidence type="ECO:0000313" key="1">
    <source>
        <dbReference type="EMBL" id="MDR6233568.1"/>
    </source>
</evidence>
<dbReference type="Proteomes" id="UP001268036">
    <property type="component" value="Unassembled WGS sequence"/>
</dbReference>
<sequence length="337" mass="37575">MSNLADSDFFTQLGKPPSHAYSFLWADYAELICLTSPDGFYGQGQIVDLTTEQEELLTDSENCDDEDLEALEDDAARFIQISEDVSRRWADISQRLNSRQLTMTGFWPFVFEGGVLYSRFDAENNNHVFYVALLLCSSLRYLQGKKKKVVTASLEEIGYVIFKSLMPSGWHVKPFGAHQRISEGYTGKLEDKFRALAGDISARFYEDRGFDPSDTGDGGLDVVAWHPIGGDGRGNIPVAFAQCGCSPTDWEHKQFEASPLNIEATLVPQHSAANFYIMPHDLKALNGSWDRGSNVGRVILVDRYRILKLAEQYGFHHEIRSGCEHVIEALAAATAAA</sequence>
<evidence type="ECO:0000313" key="2">
    <source>
        <dbReference type="Proteomes" id="UP001268036"/>
    </source>
</evidence>
<comment type="caution">
    <text evidence="1">The sequence shown here is derived from an EMBL/GenBank/DDBJ whole genome shotgun (WGS) entry which is preliminary data.</text>
</comment>
<dbReference type="EMBL" id="JAVJAF010000001">
    <property type="protein sequence ID" value="MDR6233568.1"/>
    <property type="molecule type" value="Genomic_DNA"/>
</dbReference>
<dbReference type="RefSeq" id="WP_309756603.1">
    <property type="nucleotide sequence ID" value="NZ_JAVJAF010000001.1"/>
</dbReference>
<dbReference type="AlphaFoldDB" id="A0AAJ2BG15"/>
<name>A0AAJ2BG15_9PSED</name>
<organism evidence="1 2">
    <name type="scientific">Pseudomonas oryzihabitans</name>
    <dbReference type="NCBI Taxonomy" id="47885"/>
    <lineage>
        <taxon>Bacteria</taxon>
        <taxon>Pseudomonadati</taxon>
        <taxon>Pseudomonadota</taxon>
        <taxon>Gammaproteobacteria</taxon>
        <taxon>Pseudomonadales</taxon>
        <taxon>Pseudomonadaceae</taxon>
        <taxon>Pseudomonas</taxon>
    </lineage>
</organism>
<accession>A0AAJ2BG15</accession>
<reference evidence="1" key="1">
    <citation type="submission" date="2023-08" db="EMBL/GenBank/DDBJ databases">
        <title>Functional and genomic diversity of the sorghum phyllosphere microbiome.</title>
        <authorList>
            <person name="Shade A."/>
        </authorList>
    </citation>
    <scope>NUCLEOTIDE SEQUENCE</scope>
    <source>
        <strain evidence="1">SORGH_AS_0201</strain>
    </source>
</reference>
<protein>
    <submittedName>
        <fullName evidence="1">Uncharacterized protein</fullName>
    </submittedName>
</protein>
<gene>
    <name evidence="1" type="ORF">QE440_001309</name>
</gene>
<proteinExistence type="predicted"/>